<dbReference type="PANTHER" id="PTHR33939">
    <property type="entry name" value="PROTEIN CBG22215"/>
    <property type="match status" value="1"/>
</dbReference>
<proteinExistence type="predicted"/>
<keyword evidence="3" id="KW-1185">Reference proteome</keyword>
<dbReference type="EMBL" id="JACSEA010000006">
    <property type="protein sequence ID" value="KAF7399036.1"/>
    <property type="molecule type" value="Genomic_DNA"/>
</dbReference>
<feature type="domain" description="Tc1-like transposase DDE" evidence="1">
    <location>
        <begin position="262"/>
        <end position="392"/>
    </location>
</feature>
<dbReference type="PANTHER" id="PTHR33939:SF1">
    <property type="entry name" value="DUF4371 DOMAIN-CONTAINING PROTEIN"/>
    <property type="match status" value="1"/>
</dbReference>
<accession>A0A834K2V5</accession>
<dbReference type="InterPro" id="IPR038717">
    <property type="entry name" value="Tc1-like_DDE_dom"/>
</dbReference>
<evidence type="ECO:0000313" key="2">
    <source>
        <dbReference type="EMBL" id="KAF7399036.1"/>
    </source>
</evidence>
<dbReference type="Proteomes" id="UP000614350">
    <property type="component" value="Unassembled WGS sequence"/>
</dbReference>
<dbReference type="Gene3D" id="3.30.420.10">
    <property type="entry name" value="Ribonuclease H-like superfamily/Ribonuclease H"/>
    <property type="match status" value="1"/>
</dbReference>
<dbReference type="Pfam" id="PF13358">
    <property type="entry name" value="DDE_3"/>
    <property type="match status" value="1"/>
</dbReference>
<gene>
    <name evidence="2" type="ORF">HZH66_006933</name>
</gene>
<reference evidence="2" key="1">
    <citation type="journal article" date="2020" name="G3 (Bethesda)">
        <title>High-Quality Assemblies for Three Invasive Social Wasps from the &lt;i&gt;Vespula&lt;/i&gt; Genus.</title>
        <authorList>
            <person name="Harrop T.W.R."/>
            <person name="Guhlin J."/>
            <person name="McLaughlin G.M."/>
            <person name="Permina E."/>
            <person name="Stockwell P."/>
            <person name="Gilligan J."/>
            <person name="Le Lec M.F."/>
            <person name="Gruber M.A.M."/>
            <person name="Quinn O."/>
            <person name="Lovegrove M."/>
            <person name="Duncan E.J."/>
            <person name="Remnant E.J."/>
            <person name="Van Eeckhoven J."/>
            <person name="Graham B."/>
            <person name="Knapp R.A."/>
            <person name="Langford K.W."/>
            <person name="Kronenberg Z."/>
            <person name="Press M.O."/>
            <person name="Eacker S.M."/>
            <person name="Wilson-Rankin E.E."/>
            <person name="Purcell J."/>
            <person name="Lester P.J."/>
            <person name="Dearden P.K."/>
        </authorList>
    </citation>
    <scope>NUCLEOTIDE SEQUENCE</scope>
    <source>
        <strain evidence="2">Marl-1</strain>
    </source>
</reference>
<dbReference type="GO" id="GO:0003676">
    <property type="term" value="F:nucleic acid binding"/>
    <property type="evidence" value="ECO:0007669"/>
    <property type="project" value="InterPro"/>
</dbReference>
<sequence>MASVSSTSEDETTVTKQKQKKALNFNQKNIILNIYQNELNKYPKKSISEIIKTISNITGVSRRSILRIQKQHSIETISFPKKIYHNILNKLNDYDKNKIRQIIHQLFYLNQLPTSENILEVVSNDASLPNFNRSTLYRLLLKNMNFKYEKIGAYSFINDKEEIVLWRRNYLRKIKEFREANKRIYYLDEMTWINEMHVKSKVLKNSKTAYSQNAYLNKQRSKNLENSDKIKQFIICHIGSDNGFVEGALLIFRLEKNKKNHKEMNSTTFEKWFTIILDKLEDNSVIVMDDAPYHSRKIEETPNNYWEISDIKQWLNNKNINFYQDMVKIELLHIVEQYRSTYDITFVIDEIAKLKNIIVLRLPPYHCELNPIEIIWTEVKDYIVKKNIMFRDVDMKESFYEELFCDALNTITEKNWKNCIQLVSNNVENKFWQLDYIIQNIIESSIMNLNDKNNNSESNAESNSEYS</sequence>
<protein>
    <recommendedName>
        <fullName evidence="1">Tc1-like transposase DDE domain-containing protein</fullName>
    </recommendedName>
</protein>
<comment type="caution">
    <text evidence="2">The sequence shown here is derived from an EMBL/GenBank/DDBJ whole genome shotgun (WGS) entry which is preliminary data.</text>
</comment>
<dbReference type="InterPro" id="IPR036397">
    <property type="entry name" value="RNaseH_sf"/>
</dbReference>
<evidence type="ECO:0000313" key="3">
    <source>
        <dbReference type="Proteomes" id="UP000614350"/>
    </source>
</evidence>
<dbReference type="AlphaFoldDB" id="A0A834K2V5"/>
<organism evidence="2 3">
    <name type="scientific">Vespula vulgaris</name>
    <name type="common">Yellow jacket</name>
    <name type="synonym">Wasp</name>
    <dbReference type="NCBI Taxonomy" id="7454"/>
    <lineage>
        <taxon>Eukaryota</taxon>
        <taxon>Metazoa</taxon>
        <taxon>Ecdysozoa</taxon>
        <taxon>Arthropoda</taxon>
        <taxon>Hexapoda</taxon>
        <taxon>Insecta</taxon>
        <taxon>Pterygota</taxon>
        <taxon>Neoptera</taxon>
        <taxon>Endopterygota</taxon>
        <taxon>Hymenoptera</taxon>
        <taxon>Apocrita</taxon>
        <taxon>Aculeata</taxon>
        <taxon>Vespoidea</taxon>
        <taxon>Vespidae</taxon>
        <taxon>Vespinae</taxon>
        <taxon>Vespula</taxon>
    </lineage>
</organism>
<evidence type="ECO:0000259" key="1">
    <source>
        <dbReference type="Pfam" id="PF13358"/>
    </source>
</evidence>
<name>A0A834K2V5_VESVU</name>